<comment type="caution">
    <text evidence="6">The sequence shown here is derived from an EMBL/GenBank/DDBJ whole genome shotgun (WGS) entry which is preliminary data.</text>
</comment>
<feature type="binding site" evidence="3">
    <location>
        <position position="172"/>
    </location>
    <ligand>
        <name>Cu cation</name>
        <dbReference type="ChEBI" id="CHEBI:23378"/>
    </ligand>
</feature>
<dbReference type="InterPro" id="IPR003782">
    <property type="entry name" value="SCO1/SenC"/>
</dbReference>
<dbReference type="InterPro" id="IPR013766">
    <property type="entry name" value="Thioredoxin_domain"/>
</dbReference>
<dbReference type="PANTHER" id="PTHR12151">
    <property type="entry name" value="ELECTRON TRANSPORT PROTIN SCO1/SENC FAMILY MEMBER"/>
    <property type="match status" value="1"/>
</dbReference>
<comment type="similarity">
    <text evidence="1">Belongs to the SCO1/2 family.</text>
</comment>
<dbReference type="Pfam" id="PF02630">
    <property type="entry name" value="SCO1-SenC"/>
    <property type="match status" value="1"/>
</dbReference>
<evidence type="ECO:0000313" key="7">
    <source>
        <dbReference type="Proteomes" id="UP000635983"/>
    </source>
</evidence>
<keyword evidence="2 3" id="KW-0186">Copper</keyword>
<evidence type="ECO:0000256" key="4">
    <source>
        <dbReference type="PIRSR" id="PIRSR603782-2"/>
    </source>
</evidence>
<dbReference type="SUPFAM" id="SSF52833">
    <property type="entry name" value="Thioredoxin-like"/>
    <property type="match status" value="1"/>
</dbReference>
<reference evidence="6" key="2">
    <citation type="submission" date="2020-09" db="EMBL/GenBank/DDBJ databases">
        <authorList>
            <person name="Sun Q."/>
            <person name="Ohkuma M."/>
        </authorList>
    </citation>
    <scope>NUCLEOTIDE SEQUENCE</scope>
    <source>
        <strain evidence="6">JCM 30078</strain>
    </source>
</reference>
<reference evidence="6" key="1">
    <citation type="journal article" date="2014" name="Int. J. Syst. Evol. Microbiol.">
        <title>Complete genome sequence of Corynebacterium casei LMG S-19264T (=DSM 44701T), isolated from a smear-ripened cheese.</title>
        <authorList>
            <consortium name="US DOE Joint Genome Institute (JGI-PGF)"/>
            <person name="Walter F."/>
            <person name="Albersmeier A."/>
            <person name="Kalinowski J."/>
            <person name="Ruckert C."/>
        </authorList>
    </citation>
    <scope>NUCLEOTIDE SEQUENCE</scope>
    <source>
        <strain evidence="6">JCM 30078</strain>
    </source>
</reference>
<keyword evidence="4" id="KW-1015">Disulfide bond</keyword>
<dbReference type="Gene3D" id="3.40.30.10">
    <property type="entry name" value="Glutaredoxin"/>
    <property type="match status" value="1"/>
</dbReference>
<name>A0A917UV06_9PSED</name>
<evidence type="ECO:0000259" key="5">
    <source>
        <dbReference type="PROSITE" id="PS51352"/>
    </source>
</evidence>
<protein>
    <submittedName>
        <fullName evidence="6">Cytochrome c oxidase assembly protein</fullName>
    </submittedName>
</protein>
<dbReference type="AlphaFoldDB" id="A0A917UV06"/>
<dbReference type="EMBL" id="BMPO01000002">
    <property type="protein sequence ID" value="GGJ87352.1"/>
    <property type="molecule type" value="Genomic_DNA"/>
</dbReference>
<evidence type="ECO:0000313" key="6">
    <source>
        <dbReference type="EMBL" id="GGJ87352.1"/>
    </source>
</evidence>
<evidence type="ECO:0000256" key="3">
    <source>
        <dbReference type="PIRSR" id="PIRSR603782-1"/>
    </source>
</evidence>
<dbReference type="Proteomes" id="UP000635983">
    <property type="component" value="Unassembled WGS sequence"/>
</dbReference>
<evidence type="ECO:0000256" key="2">
    <source>
        <dbReference type="ARBA" id="ARBA00023008"/>
    </source>
</evidence>
<gene>
    <name evidence="6" type="primary">senC</name>
    <name evidence="6" type="ORF">GCM10009304_11560</name>
</gene>
<sequence>MKLKPSVVLAVALCTLVGMGFGYWMLGGARASDSAQLLTARIVLLPKPMALPSAALETASHEPFSGDYFSGKWTLMLFGYTYCPDICPTTLAELRALYERLPEEAQQRLRVVMVGVDPHRDTPELLQQYVEYFNPGFAGMTGTLDQVTLAANALRLPFVPGDTSQPGYTVSHSGNLALIGPDGQQRGVVSSPLDVDALADVLPALVRTR</sequence>
<dbReference type="RefSeq" id="WP_229779235.1">
    <property type="nucleotide sequence ID" value="NZ_BMPO01000002.1"/>
</dbReference>
<organism evidence="6 7">
    <name type="scientific">Pseudomonas matsuisoli</name>
    <dbReference type="NCBI Taxonomy" id="1515666"/>
    <lineage>
        <taxon>Bacteria</taxon>
        <taxon>Pseudomonadati</taxon>
        <taxon>Pseudomonadota</taxon>
        <taxon>Gammaproteobacteria</taxon>
        <taxon>Pseudomonadales</taxon>
        <taxon>Pseudomonadaceae</taxon>
        <taxon>Pseudomonas</taxon>
    </lineage>
</organism>
<feature type="domain" description="Thioredoxin" evidence="5">
    <location>
        <begin position="45"/>
        <end position="207"/>
    </location>
</feature>
<feature type="disulfide bond" description="Redox-active" evidence="4">
    <location>
        <begin position="83"/>
        <end position="87"/>
    </location>
</feature>
<feature type="binding site" evidence="3">
    <location>
        <position position="87"/>
    </location>
    <ligand>
        <name>Cu cation</name>
        <dbReference type="ChEBI" id="CHEBI:23378"/>
    </ligand>
</feature>
<dbReference type="CDD" id="cd02968">
    <property type="entry name" value="SCO"/>
    <property type="match status" value="1"/>
</dbReference>
<dbReference type="GO" id="GO:0046872">
    <property type="term" value="F:metal ion binding"/>
    <property type="evidence" value="ECO:0007669"/>
    <property type="project" value="UniProtKB-KW"/>
</dbReference>
<accession>A0A917UV06</accession>
<feature type="binding site" evidence="3">
    <location>
        <position position="83"/>
    </location>
    <ligand>
        <name>Cu cation</name>
        <dbReference type="ChEBI" id="CHEBI:23378"/>
    </ligand>
</feature>
<keyword evidence="3" id="KW-0479">Metal-binding</keyword>
<proteinExistence type="inferred from homology"/>
<evidence type="ECO:0000256" key="1">
    <source>
        <dbReference type="ARBA" id="ARBA00010996"/>
    </source>
</evidence>
<dbReference type="PANTHER" id="PTHR12151:SF25">
    <property type="entry name" value="LINALOOL DEHYDRATASE_ISOMERASE DOMAIN-CONTAINING PROTEIN"/>
    <property type="match status" value="1"/>
</dbReference>
<dbReference type="InterPro" id="IPR036249">
    <property type="entry name" value="Thioredoxin-like_sf"/>
</dbReference>
<keyword evidence="7" id="KW-1185">Reference proteome</keyword>
<dbReference type="PROSITE" id="PS51352">
    <property type="entry name" value="THIOREDOXIN_2"/>
    <property type="match status" value="1"/>
</dbReference>